<evidence type="ECO:0000256" key="10">
    <source>
        <dbReference type="PROSITE-ProRule" id="PRU00284"/>
    </source>
</evidence>
<feature type="transmembrane region" description="Helical" evidence="11">
    <location>
        <begin position="12"/>
        <end position="33"/>
    </location>
</feature>
<evidence type="ECO:0000256" key="8">
    <source>
        <dbReference type="ARBA" id="ARBA00023224"/>
    </source>
</evidence>
<comment type="subcellular location">
    <subcellularLocation>
        <location evidence="1">Membrane</location>
    </subcellularLocation>
</comment>
<dbReference type="Pfam" id="PF00672">
    <property type="entry name" value="HAMP"/>
    <property type="match status" value="1"/>
</dbReference>
<name>A0A1N6GUM8_9BACT</name>
<dbReference type="CDD" id="cd06225">
    <property type="entry name" value="HAMP"/>
    <property type="match status" value="1"/>
</dbReference>
<feature type="domain" description="HAMP" evidence="13">
    <location>
        <begin position="341"/>
        <end position="395"/>
    </location>
</feature>
<evidence type="ECO:0000256" key="7">
    <source>
        <dbReference type="ARBA" id="ARBA00023012"/>
    </source>
</evidence>
<dbReference type="Gene3D" id="6.10.340.10">
    <property type="match status" value="1"/>
</dbReference>
<dbReference type="PANTHER" id="PTHR32089:SF112">
    <property type="entry name" value="LYSOZYME-LIKE PROTEIN-RELATED"/>
    <property type="match status" value="1"/>
</dbReference>
<evidence type="ECO:0000256" key="1">
    <source>
        <dbReference type="ARBA" id="ARBA00004370"/>
    </source>
</evidence>
<dbReference type="PANTHER" id="PTHR32089">
    <property type="entry name" value="METHYL-ACCEPTING CHEMOTAXIS PROTEIN MCPB"/>
    <property type="match status" value="1"/>
</dbReference>
<evidence type="ECO:0000313" key="14">
    <source>
        <dbReference type="EMBL" id="SIO11280.1"/>
    </source>
</evidence>
<evidence type="ECO:0000313" key="15">
    <source>
        <dbReference type="Proteomes" id="UP000184694"/>
    </source>
</evidence>
<dbReference type="InterPro" id="IPR035965">
    <property type="entry name" value="PAS-like_dom_sf"/>
</dbReference>
<keyword evidence="11" id="KW-0812">Transmembrane</keyword>
<dbReference type="SMART" id="SM00304">
    <property type="entry name" value="HAMP"/>
    <property type="match status" value="1"/>
</dbReference>
<dbReference type="InterPro" id="IPR004089">
    <property type="entry name" value="MCPsignal_dom"/>
</dbReference>
<dbReference type="Proteomes" id="UP000184694">
    <property type="component" value="Unassembled WGS sequence"/>
</dbReference>
<keyword evidence="4" id="KW-0547">Nucleotide-binding</keyword>
<keyword evidence="3" id="KW-0808">Transferase</keyword>
<keyword evidence="7" id="KW-0902">Two-component regulatory system</keyword>
<keyword evidence="5" id="KW-0418">Kinase</keyword>
<dbReference type="SUPFAM" id="SSF103190">
    <property type="entry name" value="Sensory domain-like"/>
    <property type="match status" value="1"/>
</dbReference>
<gene>
    <name evidence="14" type="ORF">SAMN02745161_1814</name>
</gene>
<keyword evidence="15" id="KW-1185">Reference proteome</keyword>
<comment type="similarity">
    <text evidence="9">Belongs to the methyl-accepting chemotaxis (MCP) protein family.</text>
</comment>
<dbReference type="FunFam" id="1.10.287.950:FF:000001">
    <property type="entry name" value="Methyl-accepting chemotaxis sensory transducer"/>
    <property type="match status" value="1"/>
</dbReference>
<evidence type="ECO:0000256" key="2">
    <source>
        <dbReference type="ARBA" id="ARBA00022553"/>
    </source>
</evidence>
<evidence type="ECO:0000256" key="11">
    <source>
        <dbReference type="SAM" id="Phobius"/>
    </source>
</evidence>
<dbReference type="GO" id="GO:0004888">
    <property type="term" value="F:transmembrane signaling receptor activity"/>
    <property type="evidence" value="ECO:0007669"/>
    <property type="project" value="InterPro"/>
</dbReference>
<dbReference type="PROSITE" id="PS50885">
    <property type="entry name" value="HAMP"/>
    <property type="match status" value="1"/>
</dbReference>
<dbReference type="InterPro" id="IPR013656">
    <property type="entry name" value="PAS_4"/>
</dbReference>
<dbReference type="OrthoDB" id="9816383at2"/>
<accession>A0A1N6GUM8</accession>
<proteinExistence type="inferred from homology"/>
<dbReference type="SUPFAM" id="SSF55785">
    <property type="entry name" value="PYP-like sensor domain (PAS domain)"/>
    <property type="match status" value="1"/>
</dbReference>
<evidence type="ECO:0000256" key="4">
    <source>
        <dbReference type="ARBA" id="ARBA00022741"/>
    </source>
</evidence>
<dbReference type="Pfam" id="PF08448">
    <property type="entry name" value="PAS_4"/>
    <property type="match status" value="1"/>
</dbReference>
<evidence type="ECO:0000256" key="5">
    <source>
        <dbReference type="ARBA" id="ARBA00022777"/>
    </source>
</evidence>
<dbReference type="InterPro" id="IPR003660">
    <property type="entry name" value="HAMP_dom"/>
</dbReference>
<dbReference type="Gene3D" id="1.10.287.950">
    <property type="entry name" value="Methyl-accepting chemotaxis protein"/>
    <property type="match status" value="1"/>
</dbReference>
<evidence type="ECO:0000256" key="3">
    <source>
        <dbReference type="ARBA" id="ARBA00022679"/>
    </source>
</evidence>
<dbReference type="GO" id="GO:0000160">
    <property type="term" value="P:phosphorelay signal transduction system"/>
    <property type="evidence" value="ECO:0007669"/>
    <property type="project" value="UniProtKB-KW"/>
</dbReference>
<keyword evidence="6" id="KW-0067">ATP-binding</keyword>
<dbReference type="InterPro" id="IPR029150">
    <property type="entry name" value="dCache_3"/>
</dbReference>
<keyword evidence="2" id="KW-0597">Phosphoprotein</keyword>
<dbReference type="EMBL" id="FSRG01000005">
    <property type="protein sequence ID" value="SIO11280.1"/>
    <property type="molecule type" value="Genomic_DNA"/>
</dbReference>
<keyword evidence="8 10" id="KW-0807">Transducer</keyword>
<dbReference type="InterPro" id="IPR004090">
    <property type="entry name" value="Chemotax_Me-accpt_rcpt"/>
</dbReference>
<dbReference type="SMART" id="SM00283">
    <property type="entry name" value="MA"/>
    <property type="match status" value="1"/>
</dbReference>
<dbReference type="SUPFAM" id="SSF58104">
    <property type="entry name" value="Methyl-accepting chemotaxis protein (MCP) signaling domain"/>
    <property type="match status" value="1"/>
</dbReference>
<dbReference type="GO" id="GO:0016020">
    <property type="term" value="C:membrane"/>
    <property type="evidence" value="ECO:0007669"/>
    <property type="project" value="UniProtKB-SubCell"/>
</dbReference>
<dbReference type="PROSITE" id="PS50111">
    <property type="entry name" value="CHEMOTAXIS_TRANSDUC_2"/>
    <property type="match status" value="1"/>
</dbReference>
<sequence>MKLFWKLSLPQMILVPLLGVISYLLISNCFTAMQKQNLEYIIDDTFIAIEKNIDQVSISAQETASLFAHTPEVLKAYKLAHTGDIDNPNSPESQEARLMLRKELAPQLKSYQATTGNKLKLHFHLPNGRSLVRLWRKKQTKKNGTWVDISDDISSFRQTVLDVNRSGAPVCGIELGRGGFVMRGLVPVKDENGVTIGSAEVLKSFTSVFNIAKQKNIPMMLLMDKKFLNITTRLNNSSKYPTVHNTVLVNPTTDNEQFVSMLSEEFLAKANHERTSLRMGNYTLIGSPVHDYRGQHIGTLIGAIDYSKALSLASKANTSLIATLAAILLLPLLGIILVLKKYITGPLGNITTKIQLLAENKADLKERITINQKDEVGDLTHWFNTLMERLTTMLNEMEGFKHVLNTVPDPIFAVDENYNLLLANKAVEEAAKTDNHGLMCLQCHEVFNTEVCTTPNCPIEQVKRTQQRVIGDIITVPGAGGPVYIQPLADILRDAEGNHVGYIEVAKNVTDLVTSEQEVNQQLSTIEEVYEGTKEAAHDLLDSATSLESKITDVSGSVDAQQMRIHETSSAMEQMNVSVFEVARSASQAAKQSEATRERAEQGEEIVSNAISAITSLHQHADTMSEAMTQLGAQADEIGTVLGVISDIADQTNLLALNAAIEAARAGEAGRGFAVVADEVRKLAEKTMNATQEVNKAIAAIQQHANTSIQTTQETIKLVDTATSFAHESGNALSEIVTLANEAANQIGNIATAAEEQSSTSEQMTKAMEDINILVGSVTAEMQDAAHNVKDLSQLAQRLDSMSSQ</sequence>
<dbReference type="GO" id="GO:0016301">
    <property type="term" value="F:kinase activity"/>
    <property type="evidence" value="ECO:0007669"/>
    <property type="project" value="UniProtKB-KW"/>
</dbReference>
<dbReference type="AlphaFoldDB" id="A0A1N6GUM8"/>
<dbReference type="Pfam" id="PF00015">
    <property type="entry name" value="MCPsignal"/>
    <property type="match status" value="1"/>
</dbReference>
<dbReference type="PRINTS" id="PR00260">
    <property type="entry name" value="CHEMTRNSDUCR"/>
</dbReference>
<evidence type="ECO:0000259" key="13">
    <source>
        <dbReference type="PROSITE" id="PS50885"/>
    </source>
</evidence>
<keyword evidence="11" id="KW-1133">Transmembrane helix</keyword>
<dbReference type="CDD" id="cd11386">
    <property type="entry name" value="MCP_signal"/>
    <property type="match status" value="1"/>
</dbReference>
<dbReference type="InterPro" id="IPR029151">
    <property type="entry name" value="Sensor-like_sf"/>
</dbReference>
<protein>
    <submittedName>
        <fullName evidence="14">Methyl-accepting chemotaxis sensory transducer with Pas/Pac sensor</fullName>
    </submittedName>
</protein>
<dbReference type="STRING" id="1121457.SAMN02745161_1814"/>
<dbReference type="GO" id="GO:0006935">
    <property type="term" value="P:chemotaxis"/>
    <property type="evidence" value="ECO:0007669"/>
    <property type="project" value="InterPro"/>
</dbReference>
<reference evidence="15" key="1">
    <citation type="submission" date="2016-11" db="EMBL/GenBank/DDBJ databases">
        <authorList>
            <person name="Varghese N."/>
            <person name="Submissions S."/>
        </authorList>
    </citation>
    <scope>NUCLEOTIDE SEQUENCE [LARGE SCALE GENOMIC DNA]</scope>
    <source>
        <strain evidence="15">DSM 17456</strain>
    </source>
</reference>
<evidence type="ECO:0000259" key="12">
    <source>
        <dbReference type="PROSITE" id="PS50111"/>
    </source>
</evidence>
<keyword evidence="11" id="KW-0472">Membrane</keyword>
<dbReference type="GO" id="GO:0005524">
    <property type="term" value="F:ATP binding"/>
    <property type="evidence" value="ECO:0007669"/>
    <property type="project" value="UniProtKB-KW"/>
</dbReference>
<feature type="domain" description="Methyl-accepting transducer" evidence="12">
    <location>
        <begin position="536"/>
        <end position="772"/>
    </location>
</feature>
<dbReference type="RefSeq" id="WP_074216617.1">
    <property type="nucleotide sequence ID" value="NZ_FSRG01000005.1"/>
</dbReference>
<evidence type="ECO:0000256" key="9">
    <source>
        <dbReference type="ARBA" id="ARBA00029447"/>
    </source>
</evidence>
<dbReference type="Pfam" id="PF14827">
    <property type="entry name" value="dCache_3"/>
    <property type="match status" value="1"/>
</dbReference>
<dbReference type="Gene3D" id="3.30.450.20">
    <property type="entry name" value="PAS domain"/>
    <property type="match status" value="1"/>
</dbReference>
<evidence type="ECO:0000256" key="6">
    <source>
        <dbReference type="ARBA" id="ARBA00022840"/>
    </source>
</evidence>
<feature type="transmembrane region" description="Helical" evidence="11">
    <location>
        <begin position="320"/>
        <end position="339"/>
    </location>
</feature>
<organism evidence="14 15">
    <name type="scientific">Halodesulfovibrio marinisediminis DSM 17456</name>
    <dbReference type="NCBI Taxonomy" id="1121457"/>
    <lineage>
        <taxon>Bacteria</taxon>
        <taxon>Pseudomonadati</taxon>
        <taxon>Thermodesulfobacteriota</taxon>
        <taxon>Desulfovibrionia</taxon>
        <taxon>Desulfovibrionales</taxon>
        <taxon>Desulfovibrionaceae</taxon>
        <taxon>Halodesulfovibrio</taxon>
    </lineage>
</organism>